<keyword evidence="1" id="KW-0812">Transmembrane</keyword>
<keyword evidence="1" id="KW-0472">Membrane</keyword>
<dbReference type="EMBL" id="QOQF01000011">
    <property type="protein sequence ID" value="RCL77220.1"/>
    <property type="molecule type" value="Genomic_DNA"/>
</dbReference>
<accession>A0A368DZF7</accession>
<dbReference type="Proteomes" id="UP000252132">
    <property type="component" value="Unassembled WGS sequence"/>
</dbReference>
<gene>
    <name evidence="2" type="ORF">DBW69_04140</name>
</gene>
<organism evidence="2 3">
    <name type="scientific">PS1 clade bacterium</name>
    <dbReference type="NCBI Taxonomy" id="2175152"/>
    <lineage>
        <taxon>Bacteria</taxon>
        <taxon>Pseudomonadati</taxon>
        <taxon>Pseudomonadota</taxon>
        <taxon>Alphaproteobacteria</taxon>
        <taxon>PS1 clade</taxon>
    </lineage>
</organism>
<keyword evidence="1" id="KW-1133">Transmembrane helix</keyword>
<protein>
    <submittedName>
        <fullName evidence="2">Uncharacterized protein</fullName>
    </submittedName>
</protein>
<dbReference type="AlphaFoldDB" id="A0A368DZF7"/>
<comment type="caution">
    <text evidence="2">The sequence shown here is derived from an EMBL/GenBank/DDBJ whole genome shotgun (WGS) entry which is preliminary data.</text>
</comment>
<feature type="transmembrane region" description="Helical" evidence="1">
    <location>
        <begin position="48"/>
        <end position="70"/>
    </location>
</feature>
<evidence type="ECO:0000313" key="3">
    <source>
        <dbReference type="Proteomes" id="UP000252132"/>
    </source>
</evidence>
<reference evidence="2 3" key="1">
    <citation type="journal article" date="2018" name="Microbiome">
        <title>Fine metagenomic profile of the Mediterranean stratified and mixed water columns revealed by assembly and recruitment.</title>
        <authorList>
            <person name="Haro-Moreno J.M."/>
            <person name="Lopez-Perez M."/>
            <person name="De La Torre J.R."/>
            <person name="Picazo A."/>
            <person name="Camacho A."/>
            <person name="Rodriguez-Valera F."/>
        </authorList>
    </citation>
    <scope>NUCLEOTIDE SEQUENCE [LARGE SCALE GENOMIC DNA]</scope>
    <source>
        <strain evidence="2">MED-G55</strain>
    </source>
</reference>
<sequence>MLSKVKIFLKEVIDLGLLVVALGVILQVIFGSSVPFIGGDIVNNMLSIIAQLGDGGLVGLIALGIIVYLINKQAV</sequence>
<evidence type="ECO:0000256" key="1">
    <source>
        <dbReference type="SAM" id="Phobius"/>
    </source>
</evidence>
<evidence type="ECO:0000313" key="2">
    <source>
        <dbReference type="EMBL" id="RCL77220.1"/>
    </source>
</evidence>
<name>A0A368DZF7_9PROT</name>
<proteinExistence type="predicted"/>
<feature type="transmembrane region" description="Helical" evidence="1">
    <location>
        <begin position="12"/>
        <end position="36"/>
    </location>
</feature>